<dbReference type="EMBL" id="JEMB01001020">
    <property type="protein sequence ID" value="KYF91443.1"/>
    <property type="molecule type" value="Genomic_DNA"/>
</dbReference>
<proteinExistence type="predicted"/>
<comment type="caution">
    <text evidence="1">The sequence shown here is derived from an EMBL/GenBank/DDBJ whole genome shotgun (WGS) entry which is preliminary data.</text>
</comment>
<dbReference type="Gene3D" id="2.120.10.30">
    <property type="entry name" value="TolB, C-terminal domain"/>
    <property type="match status" value="1"/>
</dbReference>
<dbReference type="InterPro" id="IPR011042">
    <property type="entry name" value="6-blade_b-propeller_TolB-like"/>
</dbReference>
<protein>
    <submittedName>
        <fullName evidence="1">Uncharacterized protein</fullName>
    </submittedName>
</protein>
<dbReference type="Proteomes" id="UP000075635">
    <property type="component" value="Unassembled WGS sequence"/>
</dbReference>
<evidence type="ECO:0000313" key="2">
    <source>
        <dbReference type="Proteomes" id="UP000075635"/>
    </source>
</evidence>
<name>A0A150SG21_SORCE</name>
<reference evidence="1 2" key="1">
    <citation type="submission" date="2014-02" db="EMBL/GenBank/DDBJ databases">
        <title>The small core and large imbalanced accessory genome model reveals a collaborative survival strategy of Sorangium cellulosum strains in nature.</title>
        <authorList>
            <person name="Han K."/>
            <person name="Peng R."/>
            <person name="Blom J."/>
            <person name="Li Y.-Z."/>
        </authorList>
    </citation>
    <scope>NUCLEOTIDE SEQUENCE [LARGE SCALE GENOMIC DNA]</scope>
    <source>
        <strain evidence="1 2">So0011-07</strain>
    </source>
</reference>
<gene>
    <name evidence="1" type="ORF">BE17_03930</name>
</gene>
<accession>A0A150SG21</accession>
<organism evidence="1 2">
    <name type="scientific">Sorangium cellulosum</name>
    <name type="common">Polyangium cellulosum</name>
    <dbReference type="NCBI Taxonomy" id="56"/>
    <lineage>
        <taxon>Bacteria</taxon>
        <taxon>Pseudomonadati</taxon>
        <taxon>Myxococcota</taxon>
        <taxon>Polyangia</taxon>
        <taxon>Polyangiales</taxon>
        <taxon>Polyangiaceae</taxon>
        <taxon>Sorangium</taxon>
    </lineage>
</organism>
<sequence>MVGEPVRQFQPSNRYRDLAIGTDRRTFYVITDPSGITSGPTDLGTTVLDNPGAILEFKYTGSH</sequence>
<evidence type="ECO:0000313" key="1">
    <source>
        <dbReference type="EMBL" id="KYF91443.1"/>
    </source>
</evidence>
<dbReference type="AlphaFoldDB" id="A0A150SG21"/>